<comment type="cofactor">
    <cofactor evidence="1">
        <name>Zn(2+)</name>
        <dbReference type="ChEBI" id="CHEBI:29105"/>
    </cofactor>
</comment>
<name>A0A3P3XUA3_9SPIR</name>
<evidence type="ECO:0000256" key="1">
    <source>
        <dbReference type="ARBA" id="ARBA00001947"/>
    </source>
</evidence>
<dbReference type="PANTHER" id="PTHR12589:SF7">
    <property type="entry name" value="6-PYRUVOYL TETRAHYDROBIOPTERIN SYNTHASE"/>
    <property type="match status" value="1"/>
</dbReference>
<dbReference type="InterPro" id="IPR038418">
    <property type="entry name" value="6-PTP_synth/QueD_sf"/>
</dbReference>
<sequence length="92" mass="10329">MWVSGKELGEGGMLVDFSIVKAALKKLIDEALDHRDLNGLPEFEDDPSAERIAKFIYDRLRGVLPEVPLSAVDVFETDTSMARYVPDSVERF</sequence>
<keyword evidence="6" id="KW-0479">Metal-binding</keyword>
<dbReference type="EMBL" id="FWDO01000005">
    <property type="protein sequence ID" value="SLM19503.1"/>
    <property type="molecule type" value="Genomic_DNA"/>
</dbReference>
<protein>
    <recommendedName>
        <fullName evidence="5">6-carboxy-5,6,7,8-tetrahydropterin synthase</fullName>
        <ecNumber evidence="4">4.1.2.50</ecNumber>
    </recommendedName>
    <alternativeName>
        <fullName evidence="9">Queuosine biosynthesis protein QueD</fullName>
    </alternativeName>
</protein>
<reference evidence="11" key="1">
    <citation type="submission" date="2017-02" db="EMBL/GenBank/DDBJ databases">
        <authorList>
            <person name="Regsiter A."/>
            <person name="William W."/>
        </authorList>
    </citation>
    <scope>NUCLEOTIDE SEQUENCE</scope>
    <source>
        <strain evidence="11">BdmA 4</strain>
    </source>
</reference>
<proteinExistence type="inferred from homology"/>
<dbReference type="Gene3D" id="3.30.479.10">
    <property type="entry name" value="6-pyruvoyl tetrahydropterin synthase/QueD"/>
    <property type="match status" value="1"/>
</dbReference>
<dbReference type="AlphaFoldDB" id="A0A3P3XUA3"/>
<gene>
    <name evidence="11" type="ORF">SPIRO4BDMA_51018</name>
</gene>
<evidence type="ECO:0000256" key="2">
    <source>
        <dbReference type="ARBA" id="ARBA00005061"/>
    </source>
</evidence>
<keyword evidence="7" id="KW-0862">Zinc</keyword>
<evidence type="ECO:0000256" key="7">
    <source>
        <dbReference type="ARBA" id="ARBA00022833"/>
    </source>
</evidence>
<evidence type="ECO:0000313" key="11">
    <source>
        <dbReference type="EMBL" id="SLM19503.1"/>
    </source>
</evidence>
<evidence type="ECO:0000256" key="5">
    <source>
        <dbReference type="ARBA" id="ARBA00018141"/>
    </source>
</evidence>
<dbReference type="InterPro" id="IPR007115">
    <property type="entry name" value="6-PTP_synth/QueD"/>
</dbReference>
<evidence type="ECO:0000256" key="6">
    <source>
        <dbReference type="ARBA" id="ARBA00022723"/>
    </source>
</evidence>
<dbReference type="Pfam" id="PF01242">
    <property type="entry name" value="PTPS"/>
    <property type="match status" value="1"/>
</dbReference>
<evidence type="ECO:0000256" key="10">
    <source>
        <dbReference type="ARBA" id="ARBA00048807"/>
    </source>
</evidence>
<keyword evidence="8 11" id="KW-0456">Lyase</keyword>
<dbReference type="EC" id="4.1.2.50" evidence="4"/>
<evidence type="ECO:0000256" key="9">
    <source>
        <dbReference type="ARBA" id="ARBA00031449"/>
    </source>
</evidence>
<dbReference type="UniPathway" id="UPA00391"/>
<dbReference type="GO" id="GO:0070497">
    <property type="term" value="F:6-carboxytetrahydropterin synthase activity"/>
    <property type="evidence" value="ECO:0007669"/>
    <property type="project" value="UniProtKB-EC"/>
</dbReference>
<comment type="similarity">
    <text evidence="3">Belongs to the PTPS family. QueD subfamily.</text>
</comment>
<organism evidence="11">
    <name type="scientific">uncultured spirochete</name>
    <dbReference type="NCBI Taxonomy" id="156406"/>
    <lineage>
        <taxon>Bacteria</taxon>
        <taxon>Pseudomonadati</taxon>
        <taxon>Spirochaetota</taxon>
        <taxon>Spirochaetia</taxon>
        <taxon>Spirochaetales</taxon>
        <taxon>environmental samples</taxon>
    </lineage>
</organism>
<comment type="pathway">
    <text evidence="2">Purine metabolism; 7-cyano-7-deazaguanine biosynthesis.</text>
</comment>
<evidence type="ECO:0000256" key="3">
    <source>
        <dbReference type="ARBA" id="ARBA00008900"/>
    </source>
</evidence>
<dbReference type="PANTHER" id="PTHR12589">
    <property type="entry name" value="PYRUVOYL TETRAHYDROBIOPTERIN SYNTHASE"/>
    <property type="match status" value="1"/>
</dbReference>
<accession>A0A3P3XUA3</accession>
<comment type="catalytic activity">
    <reaction evidence="10">
        <text>7,8-dihydroneopterin 3'-triphosphate + H2O = 6-carboxy-5,6,7,8-tetrahydropterin + triphosphate + acetaldehyde + 2 H(+)</text>
        <dbReference type="Rhea" id="RHEA:27966"/>
        <dbReference type="ChEBI" id="CHEBI:15343"/>
        <dbReference type="ChEBI" id="CHEBI:15377"/>
        <dbReference type="ChEBI" id="CHEBI:15378"/>
        <dbReference type="ChEBI" id="CHEBI:18036"/>
        <dbReference type="ChEBI" id="CHEBI:58462"/>
        <dbReference type="ChEBI" id="CHEBI:61032"/>
        <dbReference type="EC" id="4.1.2.50"/>
    </reaction>
</comment>
<dbReference type="SUPFAM" id="SSF55620">
    <property type="entry name" value="Tetrahydrobiopterin biosynthesis enzymes-like"/>
    <property type="match status" value="1"/>
</dbReference>
<evidence type="ECO:0000256" key="8">
    <source>
        <dbReference type="ARBA" id="ARBA00023239"/>
    </source>
</evidence>
<evidence type="ECO:0000256" key="4">
    <source>
        <dbReference type="ARBA" id="ARBA00012982"/>
    </source>
</evidence>
<dbReference type="GO" id="GO:0046872">
    <property type="term" value="F:metal ion binding"/>
    <property type="evidence" value="ECO:0007669"/>
    <property type="project" value="UniProtKB-KW"/>
</dbReference>